<sequence>MLKRFKEKNYLYYKYTVMTKIQKITIYGERCSGTNYLETLLAKNFHDYKLTWKYGWKHFFGHENLENSDDTLFICIVRNPVDWINSLYRDKYHIADHLRLSIENFLNKEFYSYRDNFSDLNDGTEIMEDRNIYTGERYKNIFELRHTKLNFLYKDLPKLVKNYIFIKHEDLINNFKKTMIKIKNKGLIVKPNIYSPLNVFTYKKSKKIFKKKSNEVTEELILNHPDFRKDYEQILGYI</sequence>
<reference evidence="1 2" key="1">
    <citation type="journal article" date="2015" name="Genome Announc.">
        <title>The 474-Kilobase-Pair Complete Genome Sequence of CeV-01B, a Virus Infecting Haptolina (Chrysochromulina) ericina (Prymnesiophyceae).</title>
        <authorList>
            <person name="Gallot-Lavallee L."/>
            <person name="Pagarete A."/>
            <person name="Legendre M."/>
            <person name="Santini S."/>
            <person name="Sandaa R.A."/>
            <person name="Himmelbauer H."/>
            <person name="Ogata H."/>
            <person name="Bratbak G."/>
            <person name="Claverie J.M."/>
        </authorList>
    </citation>
    <scope>NUCLEOTIDE SEQUENCE [LARGE SCALE GENOMIC DNA]</scope>
    <source>
        <strain evidence="1">CeV-01B</strain>
    </source>
</reference>
<keyword evidence="2" id="KW-1185">Reference proteome</keyword>
<dbReference type="Gene3D" id="3.40.50.300">
    <property type="entry name" value="P-loop containing nucleotide triphosphate hydrolases"/>
    <property type="match status" value="1"/>
</dbReference>
<protein>
    <submittedName>
        <fullName evidence="1">Uncharacterized protein</fullName>
    </submittedName>
</protein>
<dbReference type="SUPFAM" id="SSF52540">
    <property type="entry name" value="P-loop containing nucleoside triphosphate hydrolases"/>
    <property type="match status" value="1"/>
</dbReference>
<accession>A0A0N9QY64</accession>
<name>A0A0N9QY64_9VIRU</name>
<dbReference type="InterPro" id="IPR027417">
    <property type="entry name" value="P-loop_NTPase"/>
</dbReference>
<evidence type="ECO:0000313" key="2">
    <source>
        <dbReference type="Proteomes" id="UP000203826"/>
    </source>
</evidence>
<dbReference type="Proteomes" id="UP000203826">
    <property type="component" value="Segment"/>
</dbReference>
<dbReference type="KEGG" id="vg:26049014"/>
<gene>
    <name evidence="1" type="ORF">ceV_147</name>
</gene>
<proteinExistence type="predicted"/>
<organism evidence="1 2">
    <name type="scientific">Chrysochromulina ericina virus CeV-01B</name>
    <dbReference type="NCBI Taxonomy" id="3070830"/>
    <lineage>
        <taxon>Viruses</taxon>
        <taxon>Varidnaviria</taxon>
        <taxon>Bamfordvirae</taxon>
        <taxon>Nucleocytoviricota</taxon>
        <taxon>Megaviricetes</taxon>
        <taxon>Imitervirales</taxon>
        <taxon>Mesomimiviridae</taxon>
        <taxon>Tethysvirus</taxon>
        <taxon>Tethysvirus raunefjordenense</taxon>
    </lineage>
</organism>
<dbReference type="EMBL" id="KT820662">
    <property type="protein sequence ID" value="ALH23053.1"/>
    <property type="molecule type" value="Genomic_DNA"/>
</dbReference>
<evidence type="ECO:0000313" key="1">
    <source>
        <dbReference type="EMBL" id="ALH23053.1"/>
    </source>
</evidence>